<proteinExistence type="predicted"/>
<evidence type="ECO:0000313" key="2">
    <source>
        <dbReference type="Proteomes" id="UP000198641"/>
    </source>
</evidence>
<dbReference type="Proteomes" id="UP000198641">
    <property type="component" value="Unassembled WGS sequence"/>
</dbReference>
<sequence>MAWTRDKAEHGRRLAICAECPHAVLTIVGKCSQCHVPGVVTAQRDDDARCKRRSCSGTMQGKEIARCGACGCPLASRVYASCPKGNW</sequence>
<protein>
    <submittedName>
        <fullName evidence="1">Uncharacterized protein</fullName>
    </submittedName>
</protein>
<name>A0A1G7N7I0_9GAMM</name>
<dbReference type="STRING" id="284577.SAMN05216571_101268"/>
<evidence type="ECO:0000313" key="1">
    <source>
        <dbReference type="EMBL" id="SDF69902.1"/>
    </source>
</evidence>
<reference evidence="1 2" key="1">
    <citation type="submission" date="2016-10" db="EMBL/GenBank/DDBJ databases">
        <authorList>
            <person name="de Groot N.N."/>
        </authorList>
    </citation>
    <scope>NUCLEOTIDE SEQUENCE [LARGE SCALE GENOMIC DNA]</scope>
    <source>
        <strain evidence="1 2">BH539</strain>
    </source>
</reference>
<organism evidence="1 2">
    <name type="scientific">Onishia taeanensis</name>
    <dbReference type="NCBI Taxonomy" id="284577"/>
    <lineage>
        <taxon>Bacteria</taxon>
        <taxon>Pseudomonadati</taxon>
        <taxon>Pseudomonadota</taxon>
        <taxon>Gammaproteobacteria</taxon>
        <taxon>Oceanospirillales</taxon>
        <taxon>Halomonadaceae</taxon>
        <taxon>Onishia</taxon>
    </lineage>
</organism>
<dbReference type="EMBL" id="FNCI01000001">
    <property type="protein sequence ID" value="SDF69902.1"/>
    <property type="molecule type" value="Genomic_DNA"/>
</dbReference>
<dbReference type="RefSeq" id="WP_092522311.1">
    <property type="nucleotide sequence ID" value="NZ_FNCI01000001.1"/>
</dbReference>
<accession>A0A1G7N7I0</accession>
<dbReference type="AlphaFoldDB" id="A0A1G7N7I0"/>
<keyword evidence="2" id="KW-1185">Reference proteome</keyword>
<dbReference type="OrthoDB" id="9897647at2"/>
<gene>
    <name evidence="1" type="ORF">SAMN05216571_101268</name>
</gene>